<feature type="binding site" evidence="1">
    <location>
        <position position="280"/>
    </location>
    <ligand>
        <name>Zn(2+)</name>
        <dbReference type="ChEBI" id="CHEBI:29105"/>
        <label>1</label>
    </ligand>
</feature>
<feature type="binding site" description="via carbamate group" evidence="1">
    <location>
        <position position="164"/>
    </location>
    <ligand>
        <name>Zn(2+)</name>
        <dbReference type="ChEBI" id="CHEBI:29105"/>
        <label>2</label>
    </ligand>
</feature>
<dbReference type="OrthoDB" id="9796020at2"/>
<proteinExistence type="predicted"/>
<feature type="binding site" evidence="1">
    <location>
        <position position="220"/>
    </location>
    <ligand>
        <name>Zn(2+)</name>
        <dbReference type="ChEBI" id="CHEBI:29105"/>
        <label>2</label>
    </ligand>
</feature>
<dbReference type="PIRSF" id="PIRSF039004">
    <property type="entry name" value="ADE_EF_0837"/>
    <property type="match status" value="1"/>
</dbReference>
<dbReference type="PANTHER" id="PTHR42717:SF1">
    <property type="entry name" value="IMIDAZOLONEPROPIONASE AND RELATED AMIDOHYDROLASES"/>
    <property type="match status" value="1"/>
</dbReference>
<dbReference type="Pfam" id="PF01979">
    <property type="entry name" value="Amidohydro_1"/>
    <property type="match status" value="1"/>
</dbReference>
<dbReference type="EMBL" id="VDCQ01000079">
    <property type="protein sequence ID" value="TNJ60871.1"/>
    <property type="molecule type" value="Genomic_DNA"/>
</dbReference>
<dbReference type="Gene3D" id="2.30.40.10">
    <property type="entry name" value="Urease, subunit C, domain 1"/>
    <property type="match status" value="1"/>
</dbReference>
<reference evidence="5 6" key="1">
    <citation type="submission" date="2019-05" db="EMBL/GenBank/DDBJ databases">
        <title>We sequenced the genome of Paenibacillus hemerocallicola KCTC 33185 for further insight into its adaptation and study the phylogeny of Paenibacillus.</title>
        <authorList>
            <person name="Narsing Rao M.P."/>
        </authorList>
    </citation>
    <scope>NUCLEOTIDE SEQUENCE [LARGE SCALE GENOMIC DNA]</scope>
    <source>
        <strain evidence="5 6">KCTC 33185</strain>
    </source>
</reference>
<dbReference type="GO" id="GO:0019213">
    <property type="term" value="F:deacetylase activity"/>
    <property type="evidence" value="ECO:0007669"/>
    <property type="project" value="InterPro"/>
</dbReference>
<evidence type="ECO:0000313" key="6">
    <source>
        <dbReference type="Proteomes" id="UP000307943"/>
    </source>
</evidence>
<dbReference type="Gene3D" id="3.20.20.140">
    <property type="entry name" value="Metal-dependent hydrolases"/>
    <property type="match status" value="1"/>
</dbReference>
<feature type="domain" description="Amidohydrolase-related" evidence="4">
    <location>
        <begin position="60"/>
        <end position="343"/>
    </location>
</feature>
<keyword evidence="1" id="KW-0862">Zinc</keyword>
<dbReference type="InterPro" id="IPR020043">
    <property type="entry name" value="Deacetylase_Atu3266-like"/>
</dbReference>
<dbReference type="GO" id="GO:0016810">
    <property type="term" value="F:hydrolase activity, acting on carbon-nitrogen (but not peptide) bonds"/>
    <property type="evidence" value="ECO:0007669"/>
    <property type="project" value="InterPro"/>
</dbReference>
<dbReference type="Proteomes" id="UP000307943">
    <property type="component" value="Unassembled WGS sequence"/>
</dbReference>
<comment type="caution">
    <text evidence="5">The sequence shown here is derived from an EMBL/GenBank/DDBJ whole genome shotgun (WGS) entry which is preliminary data.</text>
</comment>
<dbReference type="RefSeq" id="WP_139606941.1">
    <property type="nucleotide sequence ID" value="NZ_VDCQ01000079.1"/>
</dbReference>
<feature type="binding site" evidence="1">
    <location>
        <position position="69"/>
    </location>
    <ligand>
        <name>Zn(2+)</name>
        <dbReference type="ChEBI" id="CHEBI:29105"/>
        <label>1</label>
    </ligand>
</feature>
<protein>
    <submittedName>
        <fullName evidence="5">Amidohydrolase/deacetylase family metallohydrolase</fullName>
    </submittedName>
</protein>
<feature type="site" description="Transition state stabilizer" evidence="3">
    <location>
        <position position="166"/>
    </location>
</feature>
<dbReference type="SUPFAM" id="SSF51556">
    <property type="entry name" value="Metallo-dependent hydrolases"/>
    <property type="match status" value="1"/>
</dbReference>
<evidence type="ECO:0000256" key="3">
    <source>
        <dbReference type="PIRSR" id="PIRSR039004-3"/>
    </source>
</evidence>
<dbReference type="InterPro" id="IPR032466">
    <property type="entry name" value="Metal_Hydrolase"/>
</dbReference>
<keyword evidence="5" id="KW-0378">Hydrolase</keyword>
<evidence type="ECO:0000256" key="2">
    <source>
        <dbReference type="PIRSR" id="PIRSR039004-2"/>
    </source>
</evidence>
<keyword evidence="6" id="KW-1185">Reference proteome</keyword>
<evidence type="ECO:0000256" key="1">
    <source>
        <dbReference type="PIRSR" id="PIRSR039004-1"/>
    </source>
</evidence>
<name>A0A5C4SXY1_9BACL</name>
<dbReference type="SUPFAM" id="SSF51338">
    <property type="entry name" value="Composite domain of metallo-dependent hydrolases"/>
    <property type="match status" value="1"/>
</dbReference>
<dbReference type="NCBIfam" id="NF006689">
    <property type="entry name" value="PRK09237.1"/>
    <property type="match status" value="1"/>
</dbReference>
<sequence length="381" mass="40226">MNSKTLVIRNGTVIDPSLGLNGSYDVRVRGGLMEGVYAPGTLPAGDGTEQELEIDACGCIVTPGWIDLHAHLFPERAVLGVEADRVGIRQGVTTLADAGSTGTAYFGRFAEEVIAASRTEVLAWLNIAEQGLCEGRAELADLSRLKVEQTVELVRAEPSIIGIKARMSGSVVKENGIRPLEIAKAAARTANVPVMVHIGNAPPRLGEVLDLLTAGDVVTHAFHGKAGGLFDADGRIIPEGVAALARGVRLDIGHGSASFSFKTMRRALEARIGRYTVSTDIYRQNCEDGPVYSLAVTMSKLLALGIGLDDIIGAATSLPAQIAGRGEQLGTLRTGTIADITIARVKEAETEFVDAEGERLAGTQVIEPEWTIKGGELHRCG</sequence>
<dbReference type="GO" id="GO:0046872">
    <property type="term" value="F:metal ion binding"/>
    <property type="evidence" value="ECO:0007669"/>
    <property type="project" value="UniProtKB-KW"/>
</dbReference>
<gene>
    <name evidence="5" type="ORF">FE784_35295</name>
</gene>
<feature type="binding site" evidence="1">
    <location>
        <position position="71"/>
    </location>
    <ligand>
        <name>Zn(2+)</name>
        <dbReference type="ChEBI" id="CHEBI:29105"/>
        <label>1</label>
    </ligand>
</feature>
<evidence type="ECO:0000313" key="5">
    <source>
        <dbReference type="EMBL" id="TNJ60871.1"/>
    </source>
</evidence>
<keyword evidence="1" id="KW-0479">Metal-binding</keyword>
<dbReference type="InterPro" id="IPR006680">
    <property type="entry name" value="Amidohydro-rel"/>
</dbReference>
<feature type="modified residue" description="N6-carboxylysine" evidence="2">
    <location>
        <position position="164"/>
    </location>
</feature>
<accession>A0A5C4SXY1</accession>
<dbReference type="InterPro" id="IPR011059">
    <property type="entry name" value="Metal-dep_hydrolase_composite"/>
</dbReference>
<feature type="binding site" description="via carbamate group" evidence="1">
    <location>
        <position position="164"/>
    </location>
    <ligand>
        <name>Zn(2+)</name>
        <dbReference type="ChEBI" id="CHEBI:29105"/>
        <label>1</label>
    </ligand>
</feature>
<dbReference type="AlphaFoldDB" id="A0A5C4SXY1"/>
<dbReference type="PANTHER" id="PTHR42717">
    <property type="entry name" value="DIHYDROOROTASE-RELATED"/>
    <property type="match status" value="1"/>
</dbReference>
<feature type="binding site" evidence="1">
    <location>
        <position position="197"/>
    </location>
    <ligand>
        <name>Zn(2+)</name>
        <dbReference type="ChEBI" id="CHEBI:29105"/>
        <label>2</label>
    </ligand>
</feature>
<organism evidence="5 6">
    <name type="scientific">Paenibacillus hemerocallicola</name>
    <dbReference type="NCBI Taxonomy" id="1172614"/>
    <lineage>
        <taxon>Bacteria</taxon>
        <taxon>Bacillati</taxon>
        <taxon>Bacillota</taxon>
        <taxon>Bacilli</taxon>
        <taxon>Bacillales</taxon>
        <taxon>Paenibacillaceae</taxon>
        <taxon>Paenibacillus</taxon>
    </lineage>
</organism>
<evidence type="ECO:0000259" key="4">
    <source>
        <dbReference type="Pfam" id="PF01979"/>
    </source>
</evidence>